<name>A0A518CWX8_9BACT</name>
<evidence type="ECO:0000313" key="2">
    <source>
        <dbReference type="Proteomes" id="UP000319342"/>
    </source>
</evidence>
<keyword evidence="2" id="KW-1185">Reference proteome</keyword>
<proteinExistence type="predicted"/>
<sequence>MTDIYVGAAVRSVLELHADLLADYPGGRTVGEVLDTQARVLFEAFQREDPRARVQLSNWSPVGPMEPLTAEIARRTVEREHGFASPPDAERLALPLDAEFEAAVFDLLGGREAELAARLDATPDLVRRRSVFGHGATLLHYLATNGVETWRQVVPANAVAMAKLVRARGGDPRATMTCYGDRFTVVDLLETSAHPRSAGVYRELRAALDPQRRS</sequence>
<accession>A0A518CWX8</accession>
<dbReference type="EMBL" id="CP036290">
    <property type="protein sequence ID" value="QDU83698.1"/>
    <property type="molecule type" value="Genomic_DNA"/>
</dbReference>
<dbReference type="RefSeq" id="WP_145183868.1">
    <property type="nucleotide sequence ID" value="NZ_CP036290.1"/>
</dbReference>
<protein>
    <submittedName>
        <fullName evidence="1">Uncharacterized protein</fullName>
    </submittedName>
</protein>
<dbReference type="OrthoDB" id="928522at2"/>
<organism evidence="1 2">
    <name type="scientific">Rohdeia mirabilis</name>
    <dbReference type="NCBI Taxonomy" id="2528008"/>
    <lineage>
        <taxon>Bacteria</taxon>
        <taxon>Pseudomonadati</taxon>
        <taxon>Planctomycetota</taxon>
        <taxon>Planctomycetia</taxon>
        <taxon>Planctomycetia incertae sedis</taxon>
        <taxon>Rohdeia</taxon>
    </lineage>
</organism>
<reference evidence="1 2" key="1">
    <citation type="submission" date="2019-02" db="EMBL/GenBank/DDBJ databases">
        <title>Deep-cultivation of Planctomycetes and their phenomic and genomic characterization uncovers novel biology.</title>
        <authorList>
            <person name="Wiegand S."/>
            <person name="Jogler M."/>
            <person name="Boedeker C."/>
            <person name="Pinto D."/>
            <person name="Vollmers J."/>
            <person name="Rivas-Marin E."/>
            <person name="Kohn T."/>
            <person name="Peeters S.H."/>
            <person name="Heuer A."/>
            <person name="Rast P."/>
            <person name="Oberbeckmann S."/>
            <person name="Bunk B."/>
            <person name="Jeske O."/>
            <person name="Meyerdierks A."/>
            <person name="Storesund J.E."/>
            <person name="Kallscheuer N."/>
            <person name="Luecker S."/>
            <person name="Lage O.M."/>
            <person name="Pohl T."/>
            <person name="Merkel B.J."/>
            <person name="Hornburger P."/>
            <person name="Mueller R.-W."/>
            <person name="Bruemmer F."/>
            <person name="Labrenz M."/>
            <person name="Spormann A.M."/>
            <person name="Op den Camp H."/>
            <person name="Overmann J."/>
            <person name="Amann R."/>
            <person name="Jetten M.S.M."/>
            <person name="Mascher T."/>
            <person name="Medema M.H."/>
            <person name="Devos D.P."/>
            <person name="Kaster A.-K."/>
            <person name="Ovreas L."/>
            <person name="Rohde M."/>
            <person name="Galperin M.Y."/>
            <person name="Jogler C."/>
        </authorList>
    </citation>
    <scope>NUCLEOTIDE SEQUENCE [LARGE SCALE GENOMIC DNA]</scope>
    <source>
        <strain evidence="1 2">Pla163</strain>
    </source>
</reference>
<dbReference type="Proteomes" id="UP000319342">
    <property type="component" value="Chromosome"/>
</dbReference>
<dbReference type="AlphaFoldDB" id="A0A518CWX8"/>
<evidence type="ECO:0000313" key="1">
    <source>
        <dbReference type="EMBL" id="QDU83698.1"/>
    </source>
</evidence>
<gene>
    <name evidence="1" type="ORF">Pla163_07990</name>
</gene>